<evidence type="ECO:0000256" key="1">
    <source>
        <dbReference type="ARBA" id="ARBA00001913"/>
    </source>
</evidence>
<dbReference type="InterPro" id="IPR017850">
    <property type="entry name" value="Alkaline_phosphatase_core_sf"/>
</dbReference>
<name>A0A4C1VUW2_EUMVA</name>
<dbReference type="InterPro" id="IPR000917">
    <property type="entry name" value="Sulfatase_N"/>
</dbReference>
<dbReference type="PROSITE" id="PS00149">
    <property type="entry name" value="SULFATASE_2"/>
    <property type="match status" value="1"/>
</dbReference>
<evidence type="ECO:0000313" key="8">
    <source>
        <dbReference type="Proteomes" id="UP000299102"/>
    </source>
</evidence>
<dbReference type="Gene3D" id="3.40.720.10">
    <property type="entry name" value="Alkaline Phosphatase, subunit A"/>
    <property type="match status" value="1"/>
</dbReference>
<dbReference type="GO" id="GO:0030203">
    <property type="term" value="P:glycosaminoglycan metabolic process"/>
    <property type="evidence" value="ECO:0007669"/>
    <property type="project" value="InterPro"/>
</dbReference>
<dbReference type="STRING" id="151549.A0A4C1VUW2"/>
<dbReference type="InterPro" id="IPR024607">
    <property type="entry name" value="Sulfatase_CS"/>
</dbReference>
<dbReference type="SUPFAM" id="SSF53649">
    <property type="entry name" value="Alkaline phosphatase-like"/>
    <property type="match status" value="1"/>
</dbReference>
<dbReference type="PANTHER" id="PTHR43108:SF8">
    <property type="entry name" value="SD21168P"/>
    <property type="match status" value="1"/>
</dbReference>
<dbReference type="AlphaFoldDB" id="A0A4C1VUW2"/>
<dbReference type="GO" id="GO:0008449">
    <property type="term" value="F:N-acetylglucosamine-6-sulfatase activity"/>
    <property type="evidence" value="ECO:0007669"/>
    <property type="project" value="InterPro"/>
</dbReference>
<reference evidence="7 8" key="1">
    <citation type="journal article" date="2019" name="Commun. Biol.">
        <title>The bagworm genome reveals a unique fibroin gene that provides high tensile strength.</title>
        <authorList>
            <person name="Kono N."/>
            <person name="Nakamura H."/>
            <person name="Ohtoshi R."/>
            <person name="Tomita M."/>
            <person name="Numata K."/>
            <person name="Arakawa K."/>
        </authorList>
    </citation>
    <scope>NUCLEOTIDE SEQUENCE [LARGE SCALE GENOMIC DNA]</scope>
</reference>
<evidence type="ECO:0000259" key="6">
    <source>
        <dbReference type="Pfam" id="PF00884"/>
    </source>
</evidence>
<comment type="similarity">
    <text evidence="2">Belongs to the sulfatase family.</text>
</comment>
<dbReference type="PIRSF" id="PIRSF036666">
    <property type="entry name" value="G6S"/>
    <property type="match status" value="1"/>
</dbReference>
<dbReference type="GO" id="GO:0005539">
    <property type="term" value="F:glycosaminoglycan binding"/>
    <property type="evidence" value="ECO:0007669"/>
    <property type="project" value="TreeGrafter"/>
</dbReference>
<evidence type="ECO:0000256" key="2">
    <source>
        <dbReference type="ARBA" id="ARBA00008779"/>
    </source>
</evidence>
<proteinExistence type="inferred from homology"/>
<evidence type="ECO:0000256" key="5">
    <source>
        <dbReference type="ARBA" id="ARBA00023180"/>
    </source>
</evidence>
<keyword evidence="5" id="KW-0325">Glycoprotein</keyword>
<evidence type="ECO:0000256" key="4">
    <source>
        <dbReference type="ARBA" id="ARBA00022801"/>
    </source>
</evidence>
<gene>
    <name evidence="7" type="primary">Gns</name>
    <name evidence="7" type="ORF">EVAR_49484_1</name>
</gene>
<evidence type="ECO:0000313" key="7">
    <source>
        <dbReference type="EMBL" id="GBP42996.1"/>
    </source>
</evidence>
<dbReference type="Pfam" id="PF00884">
    <property type="entry name" value="Sulfatase"/>
    <property type="match status" value="1"/>
</dbReference>
<dbReference type="EMBL" id="BGZK01000428">
    <property type="protein sequence ID" value="GBP42996.1"/>
    <property type="molecule type" value="Genomic_DNA"/>
</dbReference>
<keyword evidence="4" id="KW-0378">Hydrolase</keyword>
<dbReference type="OrthoDB" id="96314at2759"/>
<evidence type="ECO:0000256" key="3">
    <source>
        <dbReference type="ARBA" id="ARBA00022729"/>
    </source>
</evidence>
<sequence length="382" mass="43443">MYPHNHGTRNNSIPGGCNGDAWKLHETNTFATKLKEDGYKTFYAGKYLNQYGVNAAGGPEVVPPGWTEWHGLVGNSVYYDYVLSNNGVPTHSDTLYLTDVISDLAVSFIETQTRNEPFLLVVSPPAPHAPFTPAPRHIGNYANVMAKRTPNFNIDTEDKHWLLRMPPIPLPTSMLTELDRAYRSRWEALLAVDEMVSAVFNALTNRELLNNTYVFYTSDNGYHIGQFSQVYDKRQPYETDIKIPLIVSGPGIEHNTTSSDPVMNIDLAPTILSLAGVQIPDSMDGKPIELFNKKDQVAKERFMLIEYYGERSPKTVDENCPWKYDKNLSHFEEMYDLNRDPYEMDNIIHEVFPALKHWYRLNVASMLECVGSQQCSDHLQLL</sequence>
<keyword evidence="8" id="KW-1185">Reference proteome</keyword>
<dbReference type="InterPro" id="IPR012251">
    <property type="entry name" value="GlcNAc_6-SO4ase"/>
</dbReference>
<dbReference type="CDD" id="cd16147">
    <property type="entry name" value="G6S"/>
    <property type="match status" value="1"/>
</dbReference>
<dbReference type="PANTHER" id="PTHR43108">
    <property type="entry name" value="N-ACETYLGLUCOSAMINE-6-SULFATASE FAMILY MEMBER"/>
    <property type="match status" value="1"/>
</dbReference>
<comment type="caution">
    <text evidence="7">The sequence shown here is derived from an EMBL/GenBank/DDBJ whole genome shotgun (WGS) entry which is preliminary data.</text>
</comment>
<accession>A0A4C1VUW2</accession>
<protein>
    <submittedName>
        <fullName evidence="7">N-acetylglucosamine-6-sulfatase</fullName>
    </submittedName>
</protein>
<organism evidence="7 8">
    <name type="scientific">Eumeta variegata</name>
    <name type="common">Bagworm moth</name>
    <name type="synonym">Eumeta japonica</name>
    <dbReference type="NCBI Taxonomy" id="151549"/>
    <lineage>
        <taxon>Eukaryota</taxon>
        <taxon>Metazoa</taxon>
        <taxon>Ecdysozoa</taxon>
        <taxon>Arthropoda</taxon>
        <taxon>Hexapoda</taxon>
        <taxon>Insecta</taxon>
        <taxon>Pterygota</taxon>
        <taxon>Neoptera</taxon>
        <taxon>Endopterygota</taxon>
        <taxon>Lepidoptera</taxon>
        <taxon>Glossata</taxon>
        <taxon>Ditrysia</taxon>
        <taxon>Tineoidea</taxon>
        <taxon>Psychidae</taxon>
        <taxon>Oiketicinae</taxon>
        <taxon>Eumeta</taxon>
    </lineage>
</organism>
<comment type="cofactor">
    <cofactor evidence="1">
        <name>Ca(2+)</name>
        <dbReference type="ChEBI" id="CHEBI:29108"/>
    </cofactor>
</comment>
<dbReference type="Proteomes" id="UP000299102">
    <property type="component" value="Unassembled WGS sequence"/>
</dbReference>
<keyword evidence="3" id="KW-0732">Signal</keyword>
<feature type="domain" description="Sulfatase N-terminal" evidence="6">
    <location>
        <begin position="2"/>
        <end position="277"/>
    </location>
</feature>